<proteinExistence type="predicted"/>
<name>A0ABV3U0X0_9GAMM</name>
<organism evidence="2 3">
    <name type="scientific">Zhongshania arctica</name>
    <dbReference type="NCBI Taxonomy" id="3238302"/>
    <lineage>
        <taxon>Bacteria</taxon>
        <taxon>Pseudomonadati</taxon>
        <taxon>Pseudomonadota</taxon>
        <taxon>Gammaproteobacteria</taxon>
        <taxon>Cellvibrionales</taxon>
        <taxon>Spongiibacteraceae</taxon>
        <taxon>Zhongshania</taxon>
    </lineage>
</organism>
<dbReference type="EMBL" id="JBFRYB010000001">
    <property type="protein sequence ID" value="MEX1666868.1"/>
    <property type="molecule type" value="Genomic_DNA"/>
</dbReference>
<gene>
    <name evidence="2" type="ORF">AB4875_15340</name>
</gene>
<feature type="chain" id="PRO_5045611524" evidence="1">
    <location>
        <begin position="22"/>
        <end position="209"/>
    </location>
</feature>
<feature type="signal peptide" evidence="1">
    <location>
        <begin position="1"/>
        <end position="21"/>
    </location>
</feature>
<accession>A0ABV3U0X0</accession>
<protein>
    <submittedName>
        <fullName evidence="2">Uncharacterized protein</fullName>
    </submittedName>
</protein>
<evidence type="ECO:0000313" key="3">
    <source>
        <dbReference type="Proteomes" id="UP001557484"/>
    </source>
</evidence>
<evidence type="ECO:0000256" key="1">
    <source>
        <dbReference type="SAM" id="SignalP"/>
    </source>
</evidence>
<reference evidence="2 3" key="1">
    <citation type="journal article" date="2011" name="Int. J. Syst. Evol. Microbiol.">
        <title>Zhongshania antarctica gen. nov., sp. nov. and Zhongshania guokunii sp. nov., gammaproteobacteria respectively isolated from coastal attached (fast) ice and surface seawater of the Antarctic.</title>
        <authorList>
            <person name="Li H.J."/>
            <person name="Zhang X.Y."/>
            <person name="Chen C.X."/>
            <person name="Zhang Y.J."/>
            <person name="Gao Z.M."/>
            <person name="Yu Y."/>
            <person name="Chen X.L."/>
            <person name="Chen B."/>
            <person name="Zhang Y.Z."/>
        </authorList>
    </citation>
    <scope>NUCLEOTIDE SEQUENCE [LARGE SCALE GENOMIC DNA]</scope>
    <source>
        <strain evidence="2 3">R06B22</strain>
    </source>
</reference>
<sequence length="209" mass="19893">MKPLNVILLSAALSAAGHAHSQNQLTGLLAVLPLDGLGSLSLPAGGAGLGGLTSILSLDGLGGLSLPAGGSGLTTIIPLDGLGGLPSLSGGSGLTSLTSVVGEVLPQVLDLVDQTVLPLVNGLLGGNQLLGGLTPVTSDLLGSVVSSGLPVVIQVVGQAVPVLDGVTASGSASSLPTGDLLGGILPVVLDLTNSTIIPLLGGVVPAGII</sequence>
<evidence type="ECO:0000313" key="2">
    <source>
        <dbReference type="EMBL" id="MEX1666868.1"/>
    </source>
</evidence>
<dbReference type="Proteomes" id="UP001557484">
    <property type="component" value="Unassembled WGS sequence"/>
</dbReference>
<keyword evidence="3" id="KW-1185">Reference proteome</keyword>
<comment type="caution">
    <text evidence="2">The sequence shown here is derived from an EMBL/GenBank/DDBJ whole genome shotgun (WGS) entry which is preliminary data.</text>
</comment>
<keyword evidence="1" id="KW-0732">Signal</keyword>
<dbReference type="RefSeq" id="WP_368376931.1">
    <property type="nucleotide sequence ID" value="NZ_JBFRYB010000001.1"/>
</dbReference>